<dbReference type="Proteomes" id="UP000823674">
    <property type="component" value="Chromosome A06"/>
</dbReference>
<evidence type="ECO:0000313" key="1">
    <source>
        <dbReference type="EMBL" id="KAG5393700.1"/>
    </source>
</evidence>
<gene>
    <name evidence="1" type="primary">A06g506580.1_BraROA</name>
    <name evidence="1" type="ORF">IGI04_023663</name>
</gene>
<proteinExistence type="predicted"/>
<sequence length="93" mass="10748">MTKRPLSKIEIEQIIGAERPRHVAPTSRSGLRERPQWVALRGRSRLRFVSSRHRDASDLGCRFGRSLREGCEMRATSWCRSGRSLRARSRVSE</sequence>
<reference evidence="1 2" key="1">
    <citation type="submission" date="2021-03" db="EMBL/GenBank/DDBJ databases">
        <authorList>
            <person name="King G.J."/>
            <person name="Bancroft I."/>
            <person name="Baten A."/>
            <person name="Bloomfield J."/>
            <person name="Borpatragohain P."/>
            <person name="He Z."/>
            <person name="Irish N."/>
            <person name="Irwin J."/>
            <person name="Liu K."/>
            <person name="Mauleon R.P."/>
            <person name="Moore J."/>
            <person name="Morris R."/>
            <person name="Ostergaard L."/>
            <person name="Wang B."/>
            <person name="Wells R."/>
        </authorList>
    </citation>
    <scope>NUCLEOTIDE SEQUENCE [LARGE SCALE GENOMIC DNA]</scope>
    <source>
        <strain evidence="1">R-o-18</strain>
        <tissue evidence="1">Leaf</tissue>
    </source>
</reference>
<protein>
    <submittedName>
        <fullName evidence="1">Uncharacterized protein</fullName>
    </submittedName>
</protein>
<dbReference type="EMBL" id="JADBGQ010000006">
    <property type="protein sequence ID" value="KAG5393700.1"/>
    <property type="molecule type" value="Genomic_DNA"/>
</dbReference>
<evidence type="ECO:0000313" key="2">
    <source>
        <dbReference type="Proteomes" id="UP000823674"/>
    </source>
</evidence>
<accession>A0ABQ7M738</accession>
<keyword evidence="2" id="KW-1185">Reference proteome</keyword>
<organism evidence="1 2">
    <name type="scientific">Brassica rapa subsp. trilocularis</name>
    <dbReference type="NCBI Taxonomy" id="1813537"/>
    <lineage>
        <taxon>Eukaryota</taxon>
        <taxon>Viridiplantae</taxon>
        <taxon>Streptophyta</taxon>
        <taxon>Embryophyta</taxon>
        <taxon>Tracheophyta</taxon>
        <taxon>Spermatophyta</taxon>
        <taxon>Magnoliopsida</taxon>
        <taxon>eudicotyledons</taxon>
        <taxon>Gunneridae</taxon>
        <taxon>Pentapetalae</taxon>
        <taxon>rosids</taxon>
        <taxon>malvids</taxon>
        <taxon>Brassicales</taxon>
        <taxon>Brassicaceae</taxon>
        <taxon>Brassiceae</taxon>
        <taxon>Brassica</taxon>
    </lineage>
</organism>
<comment type="caution">
    <text evidence="1">The sequence shown here is derived from an EMBL/GenBank/DDBJ whole genome shotgun (WGS) entry which is preliminary data.</text>
</comment>
<name>A0ABQ7M738_BRACM</name>